<name>A0ABD4TNE2_9EURY</name>
<dbReference type="InterPro" id="IPR017871">
    <property type="entry name" value="ABC_transporter-like_CS"/>
</dbReference>
<evidence type="ECO:0000259" key="5">
    <source>
        <dbReference type="PROSITE" id="PS50893"/>
    </source>
</evidence>
<evidence type="ECO:0000256" key="4">
    <source>
        <dbReference type="ARBA" id="ARBA00022840"/>
    </source>
</evidence>
<dbReference type="SMART" id="SM00382">
    <property type="entry name" value="AAA"/>
    <property type="match status" value="1"/>
</dbReference>
<evidence type="ECO:0000256" key="1">
    <source>
        <dbReference type="ARBA" id="ARBA00005417"/>
    </source>
</evidence>
<dbReference type="PROSITE" id="PS00211">
    <property type="entry name" value="ABC_TRANSPORTER_1"/>
    <property type="match status" value="1"/>
</dbReference>
<feature type="domain" description="ABC transporter" evidence="5">
    <location>
        <begin position="2"/>
        <end position="231"/>
    </location>
</feature>
<dbReference type="AlphaFoldDB" id="A0ABD4TNE2"/>
<keyword evidence="7" id="KW-1185">Reference proteome</keyword>
<evidence type="ECO:0000313" key="7">
    <source>
        <dbReference type="Proteomes" id="UP001524383"/>
    </source>
</evidence>
<dbReference type="RefSeq" id="WP_255332771.1">
    <property type="nucleotide sequence ID" value="NZ_VOTZ01000014.1"/>
</dbReference>
<dbReference type="InterPro" id="IPR003439">
    <property type="entry name" value="ABC_transporter-like_ATP-bd"/>
</dbReference>
<dbReference type="Proteomes" id="UP001524383">
    <property type="component" value="Unassembled WGS sequence"/>
</dbReference>
<dbReference type="GO" id="GO:0005524">
    <property type="term" value="F:ATP binding"/>
    <property type="evidence" value="ECO:0007669"/>
    <property type="project" value="UniProtKB-KW"/>
</dbReference>
<gene>
    <name evidence="6" type="ORF">FTO68_07455</name>
</gene>
<sequence length="302" mass="32495">MIELTDLTKRYNGVPAVDNLSLRVSEGEIVGLLGPNGAGKSTTILMTTGLIEPDAGQIKIERHIMQKNPLLAKAKIGYMPEDVGFYPGLTAADNLDFFGRLYEMEAGRRKKRIDELLVSVGLDGVSTLVGGYSKGMRQRLGLAKALLNEPPVIILDEPTANLDPVGVSDYRKIVRQAAADGAAILVSSHILSEVSVICSRIALLSRGKLVADGTWQEISDQGSDLIVRVEGRLPLPEFSIGGIRSVSYTPDRTSAVIVASQDIRCEIADAVTSAGVPLRNLQIDSESAEEALLQRFRKEADA</sequence>
<evidence type="ECO:0000256" key="2">
    <source>
        <dbReference type="ARBA" id="ARBA00022448"/>
    </source>
</evidence>
<dbReference type="InterPro" id="IPR003593">
    <property type="entry name" value="AAA+_ATPase"/>
</dbReference>
<dbReference type="Gene3D" id="3.40.50.300">
    <property type="entry name" value="P-loop containing nucleotide triphosphate hydrolases"/>
    <property type="match status" value="1"/>
</dbReference>
<dbReference type="PANTHER" id="PTHR43335">
    <property type="entry name" value="ABC TRANSPORTER, ATP-BINDING PROTEIN"/>
    <property type="match status" value="1"/>
</dbReference>
<keyword evidence="2" id="KW-0813">Transport</keyword>
<proteinExistence type="inferred from homology"/>
<evidence type="ECO:0000256" key="3">
    <source>
        <dbReference type="ARBA" id="ARBA00022741"/>
    </source>
</evidence>
<dbReference type="PROSITE" id="PS50893">
    <property type="entry name" value="ABC_TRANSPORTER_2"/>
    <property type="match status" value="1"/>
</dbReference>
<keyword evidence="4 6" id="KW-0067">ATP-binding</keyword>
<dbReference type="InterPro" id="IPR027417">
    <property type="entry name" value="P-loop_NTPase"/>
</dbReference>
<dbReference type="PANTHER" id="PTHR43335:SF4">
    <property type="entry name" value="ABC TRANSPORTER, ATP-BINDING PROTEIN"/>
    <property type="match status" value="1"/>
</dbReference>
<dbReference type="Pfam" id="PF00005">
    <property type="entry name" value="ABC_tran"/>
    <property type="match status" value="1"/>
</dbReference>
<dbReference type="CDD" id="cd03230">
    <property type="entry name" value="ABC_DR_subfamily_A"/>
    <property type="match status" value="1"/>
</dbReference>
<organism evidence="6 7">
    <name type="scientific">Methanocalculus taiwanensis</name>
    <dbReference type="NCBI Taxonomy" id="106207"/>
    <lineage>
        <taxon>Archaea</taxon>
        <taxon>Methanobacteriati</taxon>
        <taxon>Methanobacteriota</taxon>
        <taxon>Stenosarchaea group</taxon>
        <taxon>Methanomicrobia</taxon>
        <taxon>Methanomicrobiales</taxon>
        <taxon>Methanocalculaceae</taxon>
        <taxon>Methanocalculus</taxon>
    </lineage>
</organism>
<dbReference type="EMBL" id="VOTZ01000014">
    <property type="protein sequence ID" value="MCQ1538820.1"/>
    <property type="molecule type" value="Genomic_DNA"/>
</dbReference>
<protein>
    <submittedName>
        <fullName evidence="6">ABC transporter ATP-binding protein</fullName>
    </submittedName>
</protein>
<evidence type="ECO:0000313" key="6">
    <source>
        <dbReference type="EMBL" id="MCQ1538820.1"/>
    </source>
</evidence>
<keyword evidence="3" id="KW-0547">Nucleotide-binding</keyword>
<comment type="caution">
    <text evidence="6">The sequence shown here is derived from an EMBL/GenBank/DDBJ whole genome shotgun (WGS) entry which is preliminary data.</text>
</comment>
<dbReference type="SUPFAM" id="SSF52540">
    <property type="entry name" value="P-loop containing nucleoside triphosphate hydrolases"/>
    <property type="match status" value="1"/>
</dbReference>
<reference evidence="6 7" key="1">
    <citation type="submission" date="2019-08" db="EMBL/GenBank/DDBJ databases">
        <authorList>
            <person name="Chen S.-C."/>
            <person name="Lai M.-C."/>
            <person name="You Y.-T."/>
        </authorList>
    </citation>
    <scope>NUCLEOTIDE SEQUENCE [LARGE SCALE GENOMIC DNA]</scope>
    <source>
        <strain evidence="6 7">P2F9704a</strain>
    </source>
</reference>
<comment type="similarity">
    <text evidence="1">Belongs to the ABC transporter superfamily.</text>
</comment>
<accession>A0ABD4TNE2</accession>